<dbReference type="PRINTS" id="PR01084">
    <property type="entry name" value="NAHEXCHNGR"/>
</dbReference>
<dbReference type="GO" id="GO:0004672">
    <property type="term" value="F:protein kinase activity"/>
    <property type="evidence" value="ECO:0007669"/>
    <property type="project" value="InterPro"/>
</dbReference>
<feature type="transmembrane region" description="Helical" evidence="6">
    <location>
        <begin position="50"/>
        <end position="68"/>
    </location>
</feature>
<comment type="subcellular location">
    <subcellularLocation>
        <location evidence="1">Membrane</location>
        <topology evidence="1">Multi-pass membrane protein</topology>
    </subcellularLocation>
</comment>
<dbReference type="PANTHER" id="PTHR10566">
    <property type="entry name" value="CHAPERONE-ACTIVITY OF BC1 COMPLEX CABC1 -RELATED"/>
    <property type="match status" value="1"/>
</dbReference>
<dbReference type="GO" id="GO:0006885">
    <property type="term" value="P:regulation of pH"/>
    <property type="evidence" value="ECO:0007669"/>
    <property type="project" value="InterPro"/>
</dbReference>
<feature type="transmembrane region" description="Helical" evidence="6">
    <location>
        <begin position="21"/>
        <end position="44"/>
    </location>
</feature>
<feature type="transmembrane region" description="Helical" evidence="6">
    <location>
        <begin position="371"/>
        <end position="392"/>
    </location>
</feature>
<keyword evidence="4 6" id="KW-1133">Transmembrane helix</keyword>
<dbReference type="Gene3D" id="6.10.140.1330">
    <property type="match status" value="1"/>
</dbReference>
<evidence type="ECO:0000256" key="5">
    <source>
        <dbReference type="ARBA" id="ARBA00023136"/>
    </source>
</evidence>
<dbReference type="GO" id="GO:0005524">
    <property type="term" value="F:ATP binding"/>
    <property type="evidence" value="ECO:0007669"/>
    <property type="project" value="InterPro"/>
</dbReference>
<evidence type="ECO:0000313" key="8">
    <source>
        <dbReference type="EMBL" id="VDD00089.1"/>
    </source>
</evidence>
<dbReference type="SUPFAM" id="SSF56112">
    <property type="entry name" value="Protein kinase-like (PK-like)"/>
    <property type="match status" value="1"/>
</dbReference>
<protein>
    <recommendedName>
        <fullName evidence="7">Protein kinase domain-containing protein</fullName>
    </recommendedName>
</protein>
<evidence type="ECO:0000256" key="2">
    <source>
        <dbReference type="ARBA" id="ARBA00009670"/>
    </source>
</evidence>
<evidence type="ECO:0000256" key="4">
    <source>
        <dbReference type="ARBA" id="ARBA00022989"/>
    </source>
</evidence>
<comment type="similarity">
    <text evidence="2">Belongs to the protein kinase superfamily. ADCK protein kinase family.</text>
</comment>
<dbReference type="InterPro" id="IPR011009">
    <property type="entry name" value="Kinase-like_dom_sf"/>
</dbReference>
<dbReference type="Gene3D" id="1.10.510.10">
    <property type="entry name" value="Transferase(Phosphotransferase) domain 1"/>
    <property type="match status" value="1"/>
</dbReference>
<name>A0A3P6BWU0_BRACM</name>
<dbReference type="InterPro" id="IPR006153">
    <property type="entry name" value="Cation/H_exchanger_TM"/>
</dbReference>
<organism evidence="8">
    <name type="scientific">Brassica campestris</name>
    <name type="common">Field mustard</name>
    <dbReference type="NCBI Taxonomy" id="3711"/>
    <lineage>
        <taxon>Eukaryota</taxon>
        <taxon>Viridiplantae</taxon>
        <taxon>Streptophyta</taxon>
        <taxon>Embryophyta</taxon>
        <taxon>Tracheophyta</taxon>
        <taxon>Spermatophyta</taxon>
        <taxon>Magnoliopsida</taxon>
        <taxon>eudicotyledons</taxon>
        <taxon>Gunneridae</taxon>
        <taxon>Pentapetalae</taxon>
        <taxon>rosids</taxon>
        <taxon>malvids</taxon>
        <taxon>Brassicales</taxon>
        <taxon>Brassicaceae</taxon>
        <taxon>Brassiceae</taxon>
        <taxon>Brassica</taxon>
    </lineage>
</organism>
<feature type="transmembrane region" description="Helical" evidence="6">
    <location>
        <begin position="298"/>
        <end position="321"/>
    </location>
</feature>
<dbReference type="PROSITE" id="PS50011">
    <property type="entry name" value="PROTEIN_KINASE_DOM"/>
    <property type="match status" value="1"/>
</dbReference>
<keyword evidence="5 6" id="KW-0472">Membrane</keyword>
<feature type="transmembrane region" description="Helical" evidence="6">
    <location>
        <begin position="88"/>
        <end position="107"/>
    </location>
</feature>
<feature type="transmembrane region" description="Helical" evidence="6">
    <location>
        <begin position="341"/>
        <end position="359"/>
    </location>
</feature>
<reference evidence="8" key="1">
    <citation type="submission" date="2018-11" db="EMBL/GenBank/DDBJ databases">
        <authorList>
            <consortium name="Genoscope - CEA"/>
            <person name="William W."/>
        </authorList>
    </citation>
    <scope>NUCLEOTIDE SEQUENCE</scope>
</reference>
<dbReference type="Pfam" id="PF00999">
    <property type="entry name" value="Na_H_Exchanger"/>
    <property type="match status" value="1"/>
</dbReference>
<dbReference type="GO" id="GO:0015385">
    <property type="term" value="F:sodium:proton antiporter activity"/>
    <property type="evidence" value="ECO:0007669"/>
    <property type="project" value="InterPro"/>
</dbReference>
<proteinExistence type="inferred from homology"/>
<evidence type="ECO:0000256" key="6">
    <source>
        <dbReference type="SAM" id="Phobius"/>
    </source>
</evidence>
<evidence type="ECO:0000256" key="1">
    <source>
        <dbReference type="ARBA" id="ARBA00004141"/>
    </source>
</evidence>
<sequence>MSELQISPAIHDPQGQEKQQQAAGVGILLQIMMLVLSFVLGHVLRRHKFYYLPEASASLLIGLIVGGLANVSNTETSIRTWFNFHDEFFFLFLLPPIILYPLFDFVLRINSGFSLQPKPFFSNFGAIVTFSVLGTFVASMVTGVLVYLGGVMFLMYKLPFVECLMFGSLISATDPVTVLSIFQVLPFADFRRDSLFSEQEISTASYYCIVLQELGSDVNLTMSLVRSQSAGQNFFMVIVRFLETFVGSMSAVSYEIFLFDFIHKRVVSLNAKHLFKYAGLDVDNLQNLECCLFVLFPYFSYMLAEGLSLSGIVSILFTGIVMKHYTYSNLSTNSQRFVSSFFHLISSLAETFVFIYMGFDIAMENHSWSHVGFILFSILFIVIARAANVFGCGYLVNLVRPAHRKIPMTHQKALWYSGLRGAMAFALALQSVHDLPEGHGQTIFTATTAIVVVTVLLIGGSTGTMLEALEVVGDGHDATLGDGFEVVNDRYMNRFDDEDSPSGSGFRTKLREFHKSYTMSLVASHSPRLTLTGDGVSLRNSRRNGEKSKLFLVNRRRSARAALVQAKPREDGAVASSSPSSKPPVIQYRRADLADDLQAEARALSRAVGASVYSPELIARKHGSQPLKALQRSLEILSALGGFAFKLGIDQRQGKLEQNMKKRAGELRKIFTRLGPTFVKLGQGLSTRPDLCPPDYLEELAELQDALPTFPDAEAFTCIERELDSSLESIFSSVSPEPIAAASLGQVYKAHLRYSGQVVAVKVQRPGIEEAIGLDFYLIRGVGKLINKYADFITTDVLALIDEFACRVYQELNYVQEAQNARRFKKLYADKADVLVPDIFWDYTSRKVLTMEWVEGTKLNEQVAIESQGLKVLDLVNTGIQCSLRQLLEYGFFHADPHPGNLLATPDGKLAFLDFGMMSETPEEARYAIIGHVVHLVNRDYEAMARDYYALKFLSPDVDVTPIVPALRDFFDDALTYTVSELNFKTLVDGLGAVFYQYPFNVPPYYALILRSLTVLEGLALYADPNFKVLAASYPYFAKRLLTDPNPYLRDALIELLFKDGKFRWNRLENLLQQGSKDRDFSAKEALQPVLKLLLDPNGEEVRLLVIKEAVRVSEAIALGTVVDTYNSMPVFLRSLVFNGNGNGPLAMSAAELESTLELRDQVSRIWSLLQSSESFDPAILQPIVQVLQQPEARRLGGRVAGGVGQRLAARFLQQLLQATTPSSSSPIP</sequence>
<dbReference type="PANTHER" id="PTHR10566:SF120">
    <property type="entry name" value="PROTEIN ACTIVITY OF BC1 COMPLEX KINASE 3, CHLOROPLASTIC"/>
    <property type="match status" value="1"/>
</dbReference>
<dbReference type="Pfam" id="PF03109">
    <property type="entry name" value="ABC1"/>
    <property type="match status" value="1"/>
</dbReference>
<dbReference type="InterPro" id="IPR050154">
    <property type="entry name" value="UbiB_kinase"/>
</dbReference>
<dbReference type="EMBL" id="LR031574">
    <property type="protein sequence ID" value="VDD00089.1"/>
    <property type="molecule type" value="Genomic_DNA"/>
</dbReference>
<keyword evidence="3 6" id="KW-0812">Transmembrane</keyword>
<accession>A0A3P6BWU0</accession>
<dbReference type="InterPro" id="IPR004147">
    <property type="entry name" value="ABC1_dom"/>
</dbReference>
<dbReference type="CDD" id="cd05121">
    <property type="entry name" value="ABC1_ADCK3-like"/>
    <property type="match status" value="1"/>
</dbReference>
<dbReference type="GO" id="GO:0016020">
    <property type="term" value="C:membrane"/>
    <property type="evidence" value="ECO:0007669"/>
    <property type="project" value="UniProtKB-SubCell"/>
</dbReference>
<feature type="transmembrane region" description="Helical" evidence="6">
    <location>
        <begin position="237"/>
        <end position="259"/>
    </location>
</feature>
<dbReference type="InterPro" id="IPR000719">
    <property type="entry name" value="Prot_kinase_dom"/>
</dbReference>
<feature type="transmembrane region" description="Helical" evidence="6">
    <location>
        <begin position="127"/>
        <end position="156"/>
    </location>
</feature>
<evidence type="ECO:0000256" key="3">
    <source>
        <dbReference type="ARBA" id="ARBA00022692"/>
    </source>
</evidence>
<dbReference type="InterPro" id="IPR004709">
    <property type="entry name" value="NaH_exchanger"/>
</dbReference>
<evidence type="ECO:0000259" key="7">
    <source>
        <dbReference type="PROSITE" id="PS50011"/>
    </source>
</evidence>
<feature type="transmembrane region" description="Helical" evidence="6">
    <location>
        <begin position="438"/>
        <end position="459"/>
    </location>
</feature>
<feature type="domain" description="Protein kinase" evidence="7">
    <location>
        <begin position="733"/>
        <end position="1063"/>
    </location>
</feature>
<gene>
    <name evidence="8" type="ORF">BRAA07T30348Z</name>
</gene>
<dbReference type="AlphaFoldDB" id="A0A3P6BWU0"/>